<dbReference type="PANTHER" id="PTHR30476">
    <property type="entry name" value="UPF0234 PROTEIN YAJQ"/>
    <property type="match status" value="1"/>
</dbReference>
<protein>
    <recommendedName>
        <fullName evidence="3">Nucleotide-binding protein CKF54_04585</fullName>
    </recommendedName>
</protein>
<proteinExistence type="inferred from homology"/>
<gene>
    <name evidence="4" type="ORF">CKF54_04585</name>
</gene>
<evidence type="ECO:0000256" key="1">
    <source>
        <dbReference type="ARBA" id="ARBA00022741"/>
    </source>
</evidence>
<dbReference type="InterPro" id="IPR007551">
    <property type="entry name" value="YajQ/Smlt4090-like"/>
</dbReference>
<dbReference type="Proteomes" id="UP000265691">
    <property type="component" value="Unassembled WGS sequence"/>
</dbReference>
<keyword evidence="5" id="KW-1185">Reference proteome</keyword>
<dbReference type="Pfam" id="PF04461">
    <property type="entry name" value="YajQ"/>
    <property type="match status" value="1"/>
</dbReference>
<name>A0A3A1Y519_9GAMM</name>
<keyword evidence="1 3" id="KW-0547">Nucleotide-binding</keyword>
<comment type="similarity">
    <text evidence="2 3">Belongs to the YajQ family.</text>
</comment>
<evidence type="ECO:0000256" key="3">
    <source>
        <dbReference type="HAMAP-Rule" id="MF_00632"/>
    </source>
</evidence>
<dbReference type="InterPro" id="IPR036183">
    <property type="entry name" value="YajQ-like_sf"/>
</dbReference>
<dbReference type="NCBIfam" id="NF003819">
    <property type="entry name" value="PRK05412.1"/>
    <property type="match status" value="1"/>
</dbReference>
<dbReference type="EMBL" id="NRHC01000052">
    <property type="protein sequence ID" value="RIY32551.1"/>
    <property type="molecule type" value="Genomic_DNA"/>
</dbReference>
<accession>A0A3A1Y519</accession>
<dbReference type="GO" id="GO:0005829">
    <property type="term" value="C:cytosol"/>
    <property type="evidence" value="ECO:0007669"/>
    <property type="project" value="TreeGrafter"/>
</dbReference>
<dbReference type="PANTHER" id="PTHR30476:SF0">
    <property type="entry name" value="UPF0234 PROTEIN YAJQ"/>
    <property type="match status" value="1"/>
</dbReference>
<dbReference type="InterPro" id="IPR035570">
    <property type="entry name" value="UPF0234_N"/>
</dbReference>
<dbReference type="Gene3D" id="3.30.70.990">
    <property type="entry name" value="YajQ-like, domain 2"/>
    <property type="match status" value="1"/>
</dbReference>
<organism evidence="4 5">
    <name type="scientific">Psittacicella hinzii</name>
    <dbReference type="NCBI Taxonomy" id="2028575"/>
    <lineage>
        <taxon>Bacteria</taxon>
        <taxon>Pseudomonadati</taxon>
        <taxon>Pseudomonadota</taxon>
        <taxon>Gammaproteobacteria</taxon>
        <taxon>Pasteurellales</taxon>
        <taxon>Psittacicellaceae</taxon>
        <taxon>Psittacicella</taxon>
    </lineage>
</organism>
<comment type="function">
    <text evidence="3">Nucleotide-binding protein.</text>
</comment>
<dbReference type="Gene3D" id="3.30.70.860">
    <property type="match status" value="1"/>
</dbReference>
<dbReference type="SUPFAM" id="SSF89963">
    <property type="entry name" value="YajQ-like"/>
    <property type="match status" value="2"/>
</dbReference>
<evidence type="ECO:0000313" key="4">
    <source>
        <dbReference type="EMBL" id="RIY32551.1"/>
    </source>
</evidence>
<dbReference type="OrthoDB" id="9801447at2"/>
<dbReference type="AlphaFoldDB" id="A0A3A1Y519"/>
<dbReference type="HAMAP" id="MF_00632">
    <property type="entry name" value="UPF0234"/>
    <property type="match status" value="1"/>
</dbReference>
<evidence type="ECO:0000313" key="5">
    <source>
        <dbReference type="Proteomes" id="UP000265691"/>
    </source>
</evidence>
<dbReference type="InterPro" id="IPR035571">
    <property type="entry name" value="UPF0234-like_C"/>
</dbReference>
<dbReference type="GO" id="GO:0000166">
    <property type="term" value="F:nucleotide binding"/>
    <property type="evidence" value="ECO:0007669"/>
    <property type="project" value="UniProtKB-UniRule"/>
</dbReference>
<dbReference type="CDD" id="cd11740">
    <property type="entry name" value="YajQ_like"/>
    <property type="match status" value="1"/>
</dbReference>
<comment type="caution">
    <text evidence="4">The sequence shown here is derived from an EMBL/GenBank/DDBJ whole genome shotgun (WGS) entry which is preliminary data.</text>
</comment>
<sequence length="165" mass="18873">MPSFDIVSEIDKFEIKNTVENAQRVLSGRFDFKGTSASIELNEKDSKVKLVAESDFQLQQLVDILVNAAIKRNIEYYSLQIPEEHEHSGKHFIKEVTFKSGIDQDTAKKMVKIVKEAKLKVTTQIQGEKLRVQGKSRDELQATIALMRESQAELNLALQFENFRD</sequence>
<dbReference type="RefSeq" id="WP_119525196.1">
    <property type="nucleotide sequence ID" value="NZ_NRHC01000052.1"/>
</dbReference>
<reference evidence="4 5" key="1">
    <citation type="submission" date="2017-08" db="EMBL/GenBank/DDBJ databases">
        <title>Reclassification of Bisgaard taxon 37 and 44.</title>
        <authorList>
            <person name="Christensen H."/>
        </authorList>
    </citation>
    <scope>NUCLEOTIDE SEQUENCE [LARGE SCALE GENOMIC DNA]</scope>
    <source>
        <strain evidence="4 5">B96_3</strain>
    </source>
</reference>
<evidence type="ECO:0000256" key="2">
    <source>
        <dbReference type="ARBA" id="ARBA00093450"/>
    </source>
</evidence>